<dbReference type="SUPFAM" id="SSF48256">
    <property type="entry name" value="Citrate synthase"/>
    <property type="match status" value="1"/>
</dbReference>
<keyword evidence="1" id="KW-0808">Transferase</keyword>
<dbReference type="GO" id="GO:0036440">
    <property type="term" value="F:citrate synthase activity"/>
    <property type="evidence" value="ECO:0007669"/>
    <property type="project" value="UniProtKB-EC"/>
</dbReference>
<dbReference type="EMBL" id="FPHL01000014">
    <property type="protein sequence ID" value="SFV57446.1"/>
    <property type="molecule type" value="Genomic_DNA"/>
</dbReference>
<gene>
    <name evidence="1" type="ORF">MNB_SV-10-523</name>
</gene>
<protein>
    <submittedName>
        <fullName evidence="1">Citrate synthase (Si)</fullName>
        <ecNumber evidence="1">2.3.3.1</ecNumber>
    </submittedName>
</protein>
<dbReference type="Gene3D" id="1.10.230.10">
    <property type="entry name" value="Cytochrome P450-Terp, domain 2"/>
    <property type="match status" value="1"/>
</dbReference>
<dbReference type="EC" id="2.3.3.1" evidence="1"/>
<dbReference type="Gene3D" id="1.10.580.10">
    <property type="entry name" value="Citrate Synthase, domain 1"/>
    <property type="match status" value="1"/>
</dbReference>
<dbReference type="Pfam" id="PF00285">
    <property type="entry name" value="Citrate_synt"/>
    <property type="match status" value="1"/>
</dbReference>
<reference evidence="1" key="1">
    <citation type="submission" date="2016-10" db="EMBL/GenBank/DDBJ databases">
        <authorList>
            <person name="de Groot N.N."/>
        </authorList>
    </citation>
    <scope>NUCLEOTIDE SEQUENCE</scope>
</reference>
<dbReference type="InterPro" id="IPR036969">
    <property type="entry name" value="Citrate_synthase_sf"/>
</dbReference>
<dbReference type="InterPro" id="IPR016143">
    <property type="entry name" value="Citrate_synth-like_sm_a-sub"/>
</dbReference>
<proteinExistence type="predicted"/>
<name>A0A1W1BV97_9ZZZZ</name>
<dbReference type="AlphaFoldDB" id="A0A1W1BV97"/>
<dbReference type="PANTHER" id="PTHR42871">
    <property type="entry name" value="CITRATE SYNTHASE"/>
    <property type="match status" value="1"/>
</dbReference>
<sequence length="81" mass="9383">MEIAGRIEEIALSDEYFISRNLYPNIDFYTGIILTALQIPKNMFTPIFVIGRTVGWITQWIEFKKDPTSKIARPRQLYTGA</sequence>
<dbReference type="PANTHER" id="PTHR42871:SF1">
    <property type="entry name" value="CITRATE SYNTHASE"/>
    <property type="match status" value="1"/>
</dbReference>
<accession>A0A1W1BV97</accession>
<evidence type="ECO:0000313" key="1">
    <source>
        <dbReference type="EMBL" id="SFV57446.1"/>
    </source>
</evidence>
<dbReference type="PRINTS" id="PR00143">
    <property type="entry name" value="CITRTSNTHASE"/>
</dbReference>
<organism evidence="1">
    <name type="scientific">hydrothermal vent metagenome</name>
    <dbReference type="NCBI Taxonomy" id="652676"/>
    <lineage>
        <taxon>unclassified sequences</taxon>
        <taxon>metagenomes</taxon>
        <taxon>ecological metagenomes</taxon>
    </lineage>
</organism>
<keyword evidence="1" id="KW-0012">Acyltransferase</keyword>
<dbReference type="InterPro" id="IPR016142">
    <property type="entry name" value="Citrate_synth-like_lrg_a-sub"/>
</dbReference>
<dbReference type="InterPro" id="IPR002020">
    <property type="entry name" value="Citrate_synthase"/>
</dbReference>